<keyword evidence="2" id="KW-1185">Reference proteome</keyword>
<dbReference type="Proteomes" id="UP001281761">
    <property type="component" value="Unassembled WGS sequence"/>
</dbReference>
<comment type="caution">
    <text evidence="1">The sequence shown here is derived from an EMBL/GenBank/DDBJ whole genome shotgun (WGS) entry which is preliminary data.</text>
</comment>
<accession>A0ABQ9WKJ5</accession>
<name>A0ABQ9WKJ5_9EUKA</name>
<dbReference type="EMBL" id="JARBJD010000779">
    <property type="protein sequence ID" value="KAK2939991.1"/>
    <property type="molecule type" value="Genomic_DNA"/>
</dbReference>
<evidence type="ECO:0000313" key="2">
    <source>
        <dbReference type="Proteomes" id="UP001281761"/>
    </source>
</evidence>
<gene>
    <name evidence="1" type="ORF">BLNAU_25100</name>
</gene>
<reference evidence="1 2" key="1">
    <citation type="journal article" date="2022" name="bioRxiv">
        <title>Genomics of Preaxostyla Flagellates Illuminates Evolutionary Transitions and the Path Towards Mitochondrial Loss.</title>
        <authorList>
            <person name="Novak L.V.F."/>
            <person name="Treitli S.C."/>
            <person name="Pyrih J."/>
            <person name="Halakuc P."/>
            <person name="Pipaliya S.V."/>
            <person name="Vacek V."/>
            <person name="Brzon O."/>
            <person name="Soukal P."/>
            <person name="Eme L."/>
            <person name="Dacks J.B."/>
            <person name="Karnkowska A."/>
            <person name="Elias M."/>
            <person name="Hampl V."/>
        </authorList>
    </citation>
    <scope>NUCLEOTIDE SEQUENCE [LARGE SCALE GENOMIC DNA]</scope>
    <source>
        <strain evidence="1">NAU3</strain>
        <tissue evidence="1">Gut</tissue>
    </source>
</reference>
<sequence>MVGTNKSKRFGAHRNITRLDFVGFASFSTLDTTSLTTLGCPRLTLPTILPPLYHRLPLSSAANHRLFTFRFSLHLASSTLIRTSLLLLPNTNTHHNLGIWIEMKERDTRRSSDSLGSTRGSSIVLKKKEERHLAWLNKKAPFVCPPHTTSSLFTVSDEASLFVMEESKMAFADHSGFEFDGGSVKLLLARDLNSVLIANVATTGDGASETRGGDYFIPRSIKIAISTFNRL</sequence>
<organism evidence="1 2">
    <name type="scientific">Blattamonas nauphoetae</name>
    <dbReference type="NCBI Taxonomy" id="2049346"/>
    <lineage>
        <taxon>Eukaryota</taxon>
        <taxon>Metamonada</taxon>
        <taxon>Preaxostyla</taxon>
        <taxon>Oxymonadida</taxon>
        <taxon>Blattamonas</taxon>
    </lineage>
</organism>
<protein>
    <submittedName>
        <fullName evidence="1">Uncharacterized protein</fullName>
    </submittedName>
</protein>
<proteinExistence type="predicted"/>
<evidence type="ECO:0000313" key="1">
    <source>
        <dbReference type="EMBL" id="KAK2939991.1"/>
    </source>
</evidence>